<feature type="domain" description="HTH luxR-type" evidence="1">
    <location>
        <begin position="57"/>
        <end position="122"/>
    </location>
</feature>
<proteinExistence type="predicted"/>
<dbReference type="SMART" id="SM00421">
    <property type="entry name" value="HTH_LUXR"/>
    <property type="match status" value="1"/>
</dbReference>
<evidence type="ECO:0000259" key="1">
    <source>
        <dbReference type="PROSITE" id="PS50043"/>
    </source>
</evidence>
<dbReference type="SUPFAM" id="SSF46894">
    <property type="entry name" value="C-terminal effector domain of the bipartite response regulators"/>
    <property type="match status" value="1"/>
</dbReference>
<dbReference type="PROSITE" id="PS50043">
    <property type="entry name" value="HTH_LUXR_2"/>
    <property type="match status" value="1"/>
</dbReference>
<sequence length="134" mass="15121">MKKDDYVKIVAVDGNYRYGYIDEIRDRAFILVISLFDEGESKIAYDAASDAIVGQEPTDYISLLTEAEKRIVPLLSIGYNTNDIATTLSTSPKTVRAQLRTLRIKLHLDTRAQLIAFSRGLDNILRRPACQQNI</sequence>
<name>X1C213_9ZZZZ</name>
<dbReference type="CDD" id="cd06170">
    <property type="entry name" value="LuxR_C_like"/>
    <property type="match status" value="1"/>
</dbReference>
<dbReference type="GO" id="GO:0006355">
    <property type="term" value="P:regulation of DNA-templated transcription"/>
    <property type="evidence" value="ECO:0007669"/>
    <property type="project" value="InterPro"/>
</dbReference>
<protein>
    <recommendedName>
        <fullName evidence="1">HTH luxR-type domain-containing protein</fullName>
    </recommendedName>
</protein>
<organism evidence="2">
    <name type="scientific">marine sediment metagenome</name>
    <dbReference type="NCBI Taxonomy" id="412755"/>
    <lineage>
        <taxon>unclassified sequences</taxon>
        <taxon>metagenomes</taxon>
        <taxon>ecological metagenomes</taxon>
    </lineage>
</organism>
<dbReference type="InterPro" id="IPR000792">
    <property type="entry name" value="Tscrpt_reg_LuxR_C"/>
</dbReference>
<accession>X1C213</accession>
<reference evidence="2" key="1">
    <citation type="journal article" date="2014" name="Front. Microbiol.">
        <title>High frequency of phylogenetically diverse reductive dehalogenase-homologous genes in deep subseafloor sedimentary metagenomes.</title>
        <authorList>
            <person name="Kawai M."/>
            <person name="Futagami T."/>
            <person name="Toyoda A."/>
            <person name="Takaki Y."/>
            <person name="Nishi S."/>
            <person name="Hori S."/>
            <person name="Arai W."/>
            <person name="Tsubouchi T."/>
            <person name="Morono Y."/>
            <person name="Uchiyama I."/>
            <person name="Ito T."/>
            <person name="Fujiyama A."/>
            <person name="Inagaki F."/>
            <person name="Takami H."/>
        </authorList>
    </citation>
    <scope>NUCLEOTIDE SEQUENCE</scope>
    <source>
        <strain evidence="2">Expedition CK06-06</strain>
    </source>
</reference>
<dbReference type="AlphaFoldDB" id="X1C213"/>
<dbReference type="GO" id="GO:0003677">
    <property type="term" value="F:DNA binding"/>
    <property type="evidence" value="ECO:0007669"/>
    <property type="project" value="InterPro"/>
</dbReference>
<comment type="caution">
    <text evidence="2">The sequence shown here is derived from an EMBL/GenBank/DDBJ whole genome shotgun (WGS) entry which is preliminary data.</text>
</comment>
<dbReference type="Gene3D" id="1.10.10.10">
    <property type="entry name" value="Winged helix-like DNA-binding domain superfamily/Winged helix DNA-binding domain"/>
    <property type="match status" value="1"/>
</dbReference>
<dbReference type="PRINTS" id="PR00038">
    <property type="entry name" value="HTHLUXR"/>
</dbReference>
<dbReference type="EMBL" id="BART01025541">
    <property type="protein sequence ID" value="GAH02146.1"/>
    <property type="molecule type" value="Genomic_DNA"/>
</dbReference>
<dbReference type="InterPro" id="IPR036388">
    <property type="entry name" value="WH-like_DNA-bd_sf"/>
</dbReference>
<gene>
    <name evidence="2" type="ORF">S01H4_45815</name>
</gene>
<dbReference type="Pfam" id="PF00196">
    <property type="entry name" value="GerE"/>
    <property type="match status" value="1"/>
</dbReference>
<dbReference type="InterPro" id="IPR016032">
    <property type="entry name" value="Sig_transdc_resp-reg_C-effctor"/>
</dbReference>
<evidence type="ECO:0000313" key="2">
    <source>
        <dbReference type="EMBL" id="GAH02146.1"/>
    </source>
</evidence>